<keyword evidence="2" id="KW-1185">Reference proteome</keyword>
<accession>A0A1I8F994</accession>
<evidence type="ECO:0000313" key="3">
    <source>
        <dbReference type="WBParaSite" id="maker-unitig_24854-snap-gene-0.1-mRNA-1"/>
    </source>
</evidence>
<dbReference type="AlphaFoldDB" id="A0A1I8F994"/>
<dbReference type="Proteomes" id="UP000095280">
    <property type="component" value="Unplaced"/>
</dbReference>
<name>A0A1I8F994_9PLAT</name>
<evidence type="ECO:0000313" key="2">
    <source>
        <dbReference type="Proteomes" id="UP000095280"/>
    </source>
</evidence>
<evidence type="ECO:0000256" key="1">
    <source>
        <dbReference type="SAM" id="MobiDB-lite"/>
    </source>
</evidence>
<proteinExistence type="predicted"/>
<feature type="region of interest" description="Disordered" evidence="1">
    <location>
        <begin position="268"/>
        <end position="302"/>
    </location>
</feature>
<feature type="compositionally biased region" description="Basic and acidic residues" evidence="1">
    <location>
        <begin position="274"/>
        <end position="287"/>
    </location>
</feature>
<sequence length="302" mass="33042">YCCTCLSRPLRSAGRRLGRRAATISAETIGLIQRHAKAHHRGHRVAARRLRQQRRPIEGFNIESEAAISTCPNLCVQSPSPPHLLLRLRGLLLALTASCSIPVLLALPPCCTLVIGRDLALALAALAGRPCAANSTQCLNPDSVSELFARAFCGRVLYSGSSQMAGFTRLHAEDPAPDSPAYLVRNARNASDWPALSKRKLEEHVSHHGPEACRLSACGMGVTYLFHDDDQLGAIVADVWFWPPQIQQEGESCHFANRVKRQIGRPRGLVDLPWDGKSERSTAKEQFSKSSRGRHSGSESMD</sequence>
<protein>
    <submittedName>
        <fullName evidence="3">NTR domain-containing protein</fullName>
    </submittedName>
</protein>
<dbReference type="WBParaSite" id="maker-unitig_24854-snap-gene-0.1-mRNA-1">
    <property type="protein sequence ID" value="maker-unitig_24854-snap-gene-0.1-mRNA-1"/>
    <property type="gene ID" value="maker-unitig_24854-snap-gene-0.1"/>
</dbReference>
<reference evidence="3" key="1">
    <citation type="submission" date="2016-11" db="UniProtKB">
        <authorList>
            <consortium name="WormBaseParasite"/>
        </authorList>
    </citation>
    <scope>IDENTIFICATION</scope>
</reference>
<organism evidence="2 3">
    <name type="scientific">Macrostomum lignano</name>
    <dbReference type="NCBI Taxonomy" id="282301"/>
    <lineage>
        <taxon>Eukaryota</taxon>
        <taxon>Metazoa</taxon>
        <taxon>Spiralia</taxon>
        <taxon>Lophotrochozoa</taxon>
        <taxon>Platyhelminthes</taxon>
        <taxon>Rhabditophora</taxon>
        <taxon>Macrostomorpha</taxon>
        <taxon>Macrostomida</taxon>
        <taxon>Macrostomidae</taxon>
        <taxon>Macrostomum</taxon>
    </lineage>
</organism>